<evidence type="ECO:0000313" key="2">
    <source>
        <dbReference type="EMBL" id="AEE26309.1"/>
    </source>
</evidence>
<dbReference type="Pfam" id="PF14301">
    <property type="entry name" value="DUF4376"/>
    <property type="match status" value="1"/>
</dbReference>
<evidence type="ECO:0000259" key="1">
    <source>
        <dbReference type="Pfam" id="PF14301"/>
    </source>
</evidence>
<name>F4BFR5_9GAMM</name>
<sequence length="183" mass="21351">MKYFKDDSNRVFAFSEKDLSLDFVKERISTLDEITEEEKEAIINQPKNPQQIRQSLKEEIRKLREKEILTAEIEYKDKKFKADRGTALEVNAYINAFQRALPLGLRQQTDIVARWRTQDNSYIDLYLEDMISISLLQTQVVATAFAKQEALELQLSTIQDEELLDFDVEEFWSNVDESASSIS</sequence>
<accession>F4BFR5</accession>
<dbReference type="Proteomes" id="UP000008303">
    <property type="component" value="Chromosome"/>
</dbReference>
<reference evidence="3" key="1">
    <citation type="journal article" date="2011" name="Appl. Environ. Microbiol.">
        <title>Common ancestry and novel genetic traits of Francisella novicida-like isolates from North America and Australia as revealed by comparative genomic analyses.</title>
        <authorList>
            <person name="Siddaramappa S."/>
            <person name="Challacombe J.F."/>
            <person name="Petersen J.M."/>
            <person name="Pillai S."/>
            <person name="Hogg G."/>
            <person name="Kuske C.R."/>
        </authorList>
    </citation>
    <scope>NUCLEOTIDE SEQUENCE [LARGE SCALE GENOMIC DNA]</scope>
    <source>
        <strain evidence="3">3523</strain>
    </source>
</reference>
<dbReference type="KEGG" id="fcn:FN3523_1006"/>
<gene>
    <name evidence="2" type="ordered locus">FN3523_1006</name>
</gene>
<protein>
    <recommendedName>
        <fullName evidence="1">DUF4376 domain-containing protein</fullName>
    </recommendedName>
</protein>
<dbReference type="HOGENOM" id="CLU_1473129_0_0_6"/>
<dbReference type="EMBL" id="CP002558">
    <property type="protein sequence ID" value="AEE26309.1"/>
    <property type="molecule type" value="Genomic_DNA"/>
</dbReference>
<dbReference type="AlphaFoldDB" id="F4BFR5"/>
<dbReference type="RefSeq" id="WP_014548307.1">
    <property type="nucleotide sequence ID" value="NC_017449.1"/>
</dbReference>
<evidence type="ECO:0000313" key="3">
    <source>
        <dbReference type="Proteomes" id="UP000008303"/>
    </source>
</evidence>
<dbReference type="InterPro" id="IPR025484">
    <property type="entry name" value="DUF4376"/>
</dbReference>
<feature type="domain" description="DUF4376" evidence="1">
    <location>
        <begin position="51"/>
        <end position="166"/>
    </location>
</feature>
<dbReference type="PATRIC" id="fig|676032.3.peg.1012"/>
<proteinExistence type="predicted"/>
<organism evidence="2 3">
    <name type="scientific">Francisella hispaniensis</name>
    <dbReference type="NCBI Taxonomy" id="622488"/>
    <lineage>
        <taxon>Bacteria</taxon>
        <taxon>Pseudomonadati</taxon>
        <taxon>Pseudomonadota</taxon>
        <taxon>Gammaproteobacteria</taxon>
        <taxon>Thiotrichales</taxon>
        <taxon>Francisellaceae</taxon>
        <taxon>Francisella</taxon>
    </lineage>
</organism>